<protein>
    <submittedName>
        <fullName evidence="3">Uncharacterized protein</fullName>
    </submittedName>
</protein>
<name>A0A3N4Z8D0_9MICO</name>
<keyword evidence="2" id="KW-0472">Membrane</keyword>
<proteinExistence type="predicted"/>
<reference evidence="3 4" key="1">
    <citation type="submission" date="2018-11" db="EMBL/GenBank/DDBJ databases">
        <title>Sequencing the genomes of 1000 actinobacteria strains.</title>
        <authorList>
            <person name="Klenk H.-P."/>
        </authorList>
    </citation>
    <scope>NUCLEOTIDE SEQUENCE [LARGE SCALE GENOMIC DNA]</scope>
    <source>
        <strain evidence="3 4">DSM 14418</strain>
    </source>
</reference>
<evidence type="ECO:0000256" key="2">
    <source>
        <dbReference type="SAM" id="Phobius"/>
    </source>
</evidence>
<feature type="transmembrane region" description="Helical" evidence="2">
    <location>
        <begin position="47"/>
        <end position="68"/>
    </location>
</feature>
<organism evidence="3 4">
    <name type="scientific">Georgenia muralis</name>
    <dbReference type="NCBI Taxonomy" id="154117"/>
    <lineage>
        <taxon>Bacteria</taxon>
        <taxon>Bacillati</taxon>
        <taxon>Actinomycetota</taxon>
        <taxon>Actinomycetes</taxon>
        <taxon>Micrococcales</taxon>
        <taxon>Bogoriellaceae</taxon>
        <taxon>Georgenia</taxon>
    </lineage>
</organism>
<evidence type="ECO:0000313" key="3">
    <source>
        <dbReference type="EMBL" id="RPF28264.1"/>
    </source>
</evidence>
<accession>A0A3N4Z8D0</accession>
<dbReference type="AlphaFoldDB" id="A0A3N4Z8D0"/>
<feature type="transmembrane region" description="Helical" evidence="2">
    <location>
        <begin position="16"/>
        <end position="35"/>
    </location>
</feature>
<gene>
    <name evidence="3" type="ORF">EDD32_2786</name>
</gene>
<keyword evidence="2" id="KW-0812">Transmembrane</keyword>
<evidence type="ECO:0000256" key="1">
    <source>
        <dbReference type="SAM" id="MobiDB-lite"/>
    </source>
</evidence>
<comment type="caution">
    <text evidence="3">The sequence shown here is derived from an EMBL/GenBank/DDBJ whole genome shotgun (WGS) entry which is preliminary data.</text>
</comment>
<dbReference type="Proteomes" id="UP000280726">
    <property type="component" value="Unassembled WGS sequence"/>
</dbReference>
<evidence type="ECO:0000313" key="4">
    <source>
        <dbReference type="Proteomes" id="UP000280726"/>
    </source>
</evidence>
<sequence length="103" mass="11029">MASVAVGAARRRARRWFWSLLVVAVLGMGVVYRSIDSPSSPAVGTAFLLGSVVVLVALVQATRIWAALEGPVRVPRWFRRHRSATTAGGPSRDDPVAPARPVP</sequence>
<dbReference type="EMBL" id="RKRA01000001">
    <property type="protein sequence ID" value="RPF28264.1"/>
    <property type="molecule type" value="Genomic_DNA"/>
</dbReference>
<feature type="region of interest" description="Disordered" evidence="1">
    <location>
        <begin position="83"/>
        <end position="103"/>
    </location>
</feature>
<keyword evidence="2" id="KW-1133">Transmembrane helix</keyword>
<keyword evidence="4" id="KW-1185">Reference proteome</keyword>